<organism evidence="1 2">
    <name type="scientific">Naganishia vaughanmartiniae</name>
    <dbReference type="NCBI Taxonomy" id="1424756"/>
    <lineage>
        <taxon>Eukaryota</taxon>
        <taxon>Fungi</taxon>
        <taxon>Dikarya</taxon>
        <taxon>Basidiomycota</taxon>
        <taxon>Agaricomycotina</taxon>
        <taxon>Tremellomycetes</taxon>
        <taxon>Filobasidiales</taxon>
        <taxon>Filobasidiaceae</taxon>
        <taxon>Naganishia</taxon>
    </lineage>
</organism>
<reference evidence="1" key="1">
    <citation type="submission" date="2023-04" db="EMBL/GenBank/DDBJ databases">
        <title>Draft Genome sequencing of Naganishia species isolated from polar environments using Oxford Nanopore Technology.</title>
        <authorList>
            <person name="Leo P."/>
            <person name="Venkateswaran K."/>
        </authorList>
    </citation>
    <scope>NUCLEOTIDE SEQUENCE</scope>
    <source>
        <strain evidence="1">MNA-CCFEE 5425</strain>
    </source>
</reference>
<keyword evidence="2" id="KW-1185">Reference proteome</keyword>
<protein>
    <submittedName>
        <fullName evidence="1">Uncharacterized protein</fullName>
    </submittedName>
</protein>
<accession>A0ACC2WW68</accession>
<comment type="caution">
    <text evidence="1">The sequence shown here is derived from an EMBL/GenBank/DDBJ whole genome shotgun (WGS) entry which is preliminary data.</text>
</comment>
<dbReference type="Proteomes" id="UP001243375">
    <property type="component" value="Unassembled WGS sequence"/>
</dbReference>
<dbReference type="EMBL" id="JASBWU010000015">
    <property type="protein sequence ID" value="KAJ9115974.1"/>
    <property type="molecule type" value="Genomic_DNA"/>
</dbReference>
<evidence type="ECO:0000313" key="2">
    <source>
        <dbReference type="Proteomes" id="UP001243375"/>
    </source>
</evidence>
<proteinExistence type="predicted"/>
<name>A0ACC2WW68_9TREE</name>
<evidence type="ECO:0000313" key="1">
    <source>
        <dbReference type="EMBL" id="KAJ9115974.1"/>
    </source>
</evidence>
<gene>
    <name evidence="1" type="ORF">QFC22_005117</name>
</gene>
<sequence length="102" mass="10984">MINKGKLTSRFRHEASHELTTFLNRFEQSSKNYLDLFRPPPTQVAGGLAYFIVKSEGATPVSGSSVTGDNTRASSVLSEAGSTGGSVSAARPRPTRRVPKME</sequence>